<sequence>VAYDNPGNGTDQHKTEGEVIINLISDEHRFVLMVDQSSDEAYEHRDDILRSLQEVTGTIPIIEKIQAKRTQDSNGQTIVDTEKTDVWFVLTNVTDYSLVGRRSNGGETVIWSKLKTIKQSMGTKGVIFDGFRD</sequence>
<dbReference type="Proteomes" id="UP000749559">
    <property type="component" value="Unassembled WGS sequence"/>
</dbReference>
<proteinExistence type="predicted"/>
<keyword evidence="2" id="KW-1185">Reference proteome</keyword>
<dbReference type="EMBL" id="CAIIXF020000009">
    <property type="protein sequence ID" value="CAH1795181.1"/>
    <property type="molecule type" value="Genomic_DNA"/>
</dbReference>
<name>A0A8S4PR30_OWEFU</name>
<evidence type="ECO:0000313" key="2">
    <source>
        <dbReference type="Proteomes" id="UP000749559"/>
    </source>
</evidence>
<dbReference type="OrthoDB" id="10029135at2759"/>
<gene>
    <name evidence="1" type="ORF">OFUS_LOCUS19756</name>
</gene>
<protein>
    <submittedName>
        <fullName evidence="1">Uncharacterized protein</fullName>
    </submittedName>
</protein>
<evidence type="ECO:0000313" key="1">
    <source>
        <dbReference type="EMBL" id="CAH1795181.1"/>
    </source>
</evidence>
<dbReference type="AlphaFoldDB" id="A0A8S4PR30"/>
<feature type="non-terminal residue" evidence="1">
    <location>
        <position position="133"/>
    </location>
</feature>
<organism evidence="1 2">
    <name type="scientific">Owenia fusiformis</name>
    <name type="common">Polychaete worm</name>
    <dbReference type="NCBI Taxonomy" id="6347"/>
    <lineage>
        <taxon>Eukaryota</taxon>
        <taxon>Metazoa</taxon>
        <taxon>Spiralia</taxon>
        <taxon>Lophotrochozoa</taxon>
        <taxon>Annelida</taxon>
        <taxon>Polychaeta</taxon>
        <taxon>Sedentaria</taxon>
        <taxon>Canalipalpata</taxon>
        <taxon>Sabellida</taxon>
        <taxon>Oweniida</taxon>
        <taxon>Oweniidae</taxon>
        <taxon>Owenia</taxon>
    </lineage>
</organism>
<comment type="caution">
    <text evidence="1">The sequence shown here is derived from an EMBL/GenBank/DDBJ whole genome shotgun (WGS) entry which is preliminary data.</text>
</comment>
<feature type="non-terminal residue" evidence="1">
    <location>
        <position position="1"/>
    </location>
</feature>
<accession>A0A8S4PR30</accession>
<reference evidence="1" key="1">
    <citation type="submission" date="2022-03" db="EMBL/GenBank/DDBJ databases">
        <authorList>
            <person name="Martin C."/>
        </authorList>
    </citation>
    <scope>NUCLEOTIDE SEQUENCE</scope>
</reference>